<dbReference type="EMBL" id="CADCXN010000087">
    <property type="protein sequence ID" value="CAA9892029.1"/>
    <property type="molecule type" value="Genomic_DNA"/>
</dbReference>
<keyword evidence="1" id="KW-0812">Transmembrane</keyword>
<name>A0A8S0Y6S1_9GAMM</name>
<reference evidence="2 3" key="1">
    <citation type="submission" date="2020-02" db="EMBL/GenBank/DDBJ databases">
        <authorList>
            <person name="Hogendoorn C."/>
        </authorList>
    </citation>
    <scope>NUCLEOTIDE SEQUENCE [LARGE SCALE GENOMIC DNA]</scope>
    <source>
        <strain evidence="2">METHB21</strain>
    </source>
</reference>
<accession>A0A8S0Y6S1</accession>
<dbReference type="AlphaFoldDB" id="A0A8S0Y6S1"/>
<protein>
    <submittedName>
        <fullName evidence="2">Uncharacterized protein</fullName>
    </submittedName>
</protein>
<dbReference type="Proteomes" id="UP000494216">
    <property type="component" value="Unassembled WGS sequence"/>
</dbReference>
<keyword evidence="1" id="KW-1133">Transmembrane helix</keyword>
<gene>
    <name evidence="2" type="ORF">METHB2_560020</name>
</gene>
<evidence type="ECO:0000313" key="2">
    <source>
        <dbReference type="EMBL" id="CAA9892029.1"/>
    </source>
</evidence>
<keyword evidence="1" id="KW-0472">Membrane</keyword>
<feature type="transmembrane region" description="Helical" evidence="1">
    <location>
        <begin position="12"/>
        <end position="33"/>
    </location>
</feature>
<proteinExistence type="predicted"/>
<comment type="caution">
    <text evidence="2">The sequence shown here is derived from an EMBL/GenBank/DDBJ whole genome shotgun (WGS) entry which is preliminary data.</text>
</comment>
<sequence>MNRGCINSPSLVKIILLVLLLTRLALVSGLYTIHYDLTTRANDLKEIMLAMQVLHNIL</sequence>
<organism evidence="2 3">
    <name type="scientific">Candidatus Methylobacter favarea</name>
    <dbReference type="NCBI Taxonomy" id="2707345"/>
    <lineage>
        <taxon>Bacteria</taxon>
        <taxon>Pseudomonadati</taxon>
        <taxon>Pseudomonadota</taxon>
        <taxon>Gammaproteobacteria</taxon>
        <taxon>Methylococcales</taxon>
        <taxon>Methylococcaceae</taxon>
        <taxon>Methylobacter</taxon>
    </lineage>
</organism>
<keyword evidence="3" id="KW-1185">Reference proteome</keyword>
<evidence type="ECO:0000313" key="3">
    <source>
        <dbReference type="Proteomes" id="UP000494216"/>
    </source>
</evidence>
<evidence type="ECO:0000256" key="1">
    <source>
        <dbReference type="SAM" id="Phobius"/>
    </source>
</evidence>